<feature type="region of interest" description="Disordered" evidence="1">
    <location>
        <begin position="113"/>
        <end position="137"/>
    </location>
</feature>
<sequence length="137" mass="14671">MSGTRGAAAEPQPIWGGILGEAAASVWNEASGHTQAGVGAAGKAQARILPSRPGTWRGEEARDAKRQTLGAGRDRETGRLHPERLRQNKYKFGNRQASGLELLSWQSVTSHSAEKPLVISEVSDTDQAGPEQRTSEE</sequence>
<evidence type="ECO:0000313" key="3">
    <source>
        <dbReference type="Proteomes" id="UP001066276"/>
    </source>
</evidence>
<comment type="caution">
    <text evidence="2">The sequence shown here is derived from an EMBL/GenBank/DDBJ whole genome shotgun (WGS) entry which is preliminary data.</text>
</comment>
<name>A0AAV7SR51_PLEWA</name>
<proteinExistence type="predicted"/>
<evidence type="ECO:0000313" key="2">
    <source>
        <dbReference type="EMBL" id="KAJ1166538.1"/>
    </source>
</evidence>
<protein>
    <submittedName>
        <fullName evidence="2">Uncharacterized protein</fullName>
    </submittedName>
</protein>
<feature type="compositionally biased region" description="Basic and acidic residues" evidence="1">
    <location>
        <begin position="57"/>
        <end position="83"/>
    </location>
</feature>
<dbReference type="Proteomes" id="UP001066276">
    <property type="component" value="Chromosome 4_2"/>
</dbReference>
<reference evidence="2" key="1">
    <citation type="journal article" date="2022" name="bioRxiv">
        <title>Sequencing and chromosome-scale assembly of the giantPleurodeles waltlgenome.</title>
        <authorList>
            <person name="Brown T."/>
            <person name="Elewa A."/>
            <person name="Iarovenko S."/>
            <person name="Subramanian E."/>
            <person name="Araus A.J."/>
            <person name="Petzold A."/>
            <person name="Susuki M."/>
            <person name="Suzuki K.-i.T."/>
            <person name="Hayashi T."/>
            <person name="Toyoda A."/>
            <person name="Oliveira C."/>
            <person name="Osipova E."/>
            <person name="Leigh N.D."/>
            <person name="Simon A."/>
            <person name="Yun M.H."/>
        </authorList>
    </citation>
    <scope>NUCLEOTIDE SEQUENCE</scope>
    <source>
        <strain evidence="2">20211129_DDA</strain>
        <tissue evidence="2">Liver</tissue>
    </source>
</reference>
<dbReference type="EMBL" id="JANPWB010000008">
    <property type="protein sequence ID" value="KAJ1166538.1"/>
    <property type="molecule type" value="Genomic_DNA"/>
</dbReference>
<evidence type="ECO:0000256" key="1">
    <source>
        <dbReference type="SAM" id="MobiDB-lite"/>
    </source>
</evidence>
<accession>A0AAV7SR51</accession>
<feature type="region of interest" description="Disordered" evidence="1">
    <location>
        <begin position="50"/>
        <end position="83"/>
    </location>
</feature>
<dbReference type="AlphaFoldDB" id="A0AAV7SR51"/>
<organism evidence="2 3">
    <name type="scientific">Pleurodeles waltl</name>
    <name type="common">Iberian ribbed newt</name>
    <dbReference type="NCBI Taxonomy" id="8319"/>
    <lineage>
        <taxon>Eukaryota</taxon>
        <taxon>Metazoa</taxon>
        <taxon>Chordata</taxon>
        <taxon>Craniata</taxon>
        <taxon>Vertebrata</taxon>
        <taxon>Euteleostomi</taxon>
        <taxon>Amphibia</taxon>
        <taxon>Batrachia</taxon>
        <taxon>Caudata</taxon>
        <taxon>Salamandroidea</taxon>
        <taxon>Salamandridae</taxon>
        <taxon>Pleurodelinae</taxon>
        <taxon>Pleurodeles</taxon>
    </lineage>
</organism>
<gene>
    <name evidence="2" type="ORF">NDU88_006938</name>
</gene>
<keyword evidence="3" id="KW-1185">Reference proteome</keyword>